<evidence type="ECO:0000313" key="1">
    <source>
        <dbReference type="EMBL" id="PJA20008.1"/>
    </source>
</evidence>
<proteinExistence type="predicted"/>
<gene>
    <name evidence="1" type="ORF">COX60_03075</name>
</gene>
<sequence>NINLKKQAKLYLDSEVKGPRAYTNFSFRIGIEKRGIKLSPEKTKEMMENIEESIKKWESINEKLGKVVKGLKTACFATAAILNIKNLVTGFSGDAMARKEVMTKTNGWNDYCEGLASTGLPSKVNEKTYSSVDSCLVGHNSFIEKDI</sequence>
<organism evidence="1 2">
    <name type="scientific">Candidatus Berkelbacteria bacterium CG_4_10_14_0_2_um_filter_35_9_33_12</name>
    <dbReference type="NCBI Taxonomy" id="1974499"/>
    <lineage>
        <taxon>Bacteria</taxon>
        <taxon>Candidatus Berkelbacteria</taxon>
    </lineage>
</organism>
<feature type="non-terminal residue" evidence="1">
    <location>
        <position position="1"/>
    </location>
</feature>
<dbReference type="AlphaFoldDB" id="A0A2M7W3D4"/>
<feature type="non-terminal residue" evidence="1">
    <location>
        <position position="147"/>
    </location>
</feature>
<evidence type="ECO:0000313" key="2">
    <source>
        <dbReference type="Proteomes" id="UP000230137"/>
    </source>
</evidence>
<comment type="caution">
    <text evidence="1">The sequence shown here is derived from an EMBL/GenBank/DDBJ whole genome shotgun (WGS) entry which is preliminary data.</text>
</comment>
<reference evidence="2" key="1">
    <citation type="submission" date="2017-09" db="EMBL/GenBank/DDBJ databases">
        <title>Depth-based differentiation of microbial function through sediment-hosted aquifers and enrichment of novel symbionts in the deep terrestrial subsurface.</title>
        <authorList>
            <person name="Probst A.J."/>
            <person name="Ladd B."/>
            <person name="Jarett J.K."/>
            <person name="Geller-Mcgrath D.E."/>
            <person name="Sieber C.M.K."/>
            <person name="Emerson J.B."/>
            <person name="Anantharaman K."/>
            <person name="Thomas B.C."/>
            <person name="Malmstrom R."/>
            <person name="Stieglmeier M."/>
            <person name="Klingl A."/>
            <person name="Woyke T."/>
            <person name="Ryan C.M."/>
            <person name="Banfield J.F."/>
        </authorList>
    </citation>
    <scope>NUCLEOTIDE SEQUENCE [LARGE SCALE GENOMIC DNA]</scope>
</reference>
<protein>
    <submittedName>
        <fullName evidence="1">Uncharacterized protein</fullName>
    </submittedName>
</protein>
<accession>A0A2M7W3D4</accession>
<dbReference type="EMBL" id="PFQF01000043">
    <property type="protein sequence ID" value="PJA20008.1"/>
    <property type="molecule type" value="Genomic_DNA"/>
</dbReference>
<dbReference type="Proteomes" id="UP000230137">
    <property type="component" value="Unassembled WGS sequence"/>
</dbReference>
<name>A0A2M7W3D4_9BACT</name>